<dbReference type="Proteomes" id="UP000805193">
    <property type="component" value="Unassembled WGS sequence"/>
</dbReference>
<name>A0AC60PFF6_IXOPE</name>
<protein>
    <submittedName>
        <fullName evidence="1">Uncharacterized protein</fullName>
    </submittedName>
</protein>
<gene>
    <name evidence="1" type="ORF">HPB47_004988</name>
</gene>
<reference evidence="1 2" key="1">
    <citation type="journal article" date="2020" name="Cell">
        <title>Large-Scale Comparative Analyses of Tick Genomes Elucidate Their Genetic Diversity and Vector Capacities.</title>
        <authorList>
            <consortium name="Tick Genome and Microbiome Consortium (TIGMIC)"/>
            <person name="Jia N."/>
            <person name="Wang J."/>
            <person name="Shi W."/>
            <person name="Du L."/>
            <person name="Sun Y."/>
            <person name="Zhan W."/>
            <person name="Jiang J.F."/>
            <person name="Wang Q."/>
            <person name="Zhang B."/>
            <person name="Ji P."/>
            <person name="Bell-Sakyi L."/>
            <person name="Cui X.M."/>
            <person name="Yuan T.T."/>
            <person name="Jiang B.G."/>
            <person name="Yang W.F."/>
            <person name="Lam T.T."/>
            <person name="Chang Q.C."/>
            <person name="Ding S.J."/>
            <person name="Wang X.J."/>
            <person name="Zhu J.G."/>
            <person name="Ruan X.D."/>
            <person name="Zhao L."/>
            <person name="Wei J.T."/>
            <person name="Ye R.Z."/>
            <person name="Que T.C."/>
            <person name="Du C.H."/>
            <person name="Zhou Y.H."/>
            <person name="Cheng J.X."/>
            <person name="Dai P.F."/>
            <person name="Guo W.B."/>
            <person name="Han X.H."/>
            <person name="Huang E.J."/>
            <person name="Li L.F."/>
            <person name="Wei W."/>
            <person name="Gao Y.C."/>
            <person name="Liu J.Z."/>
            <person name="Shao H.Z."/>
            <person name="Wang X."/>
            <person name="Wang C.C."/>
            <person name="Yang T.C."/>
            <person name="Huo Q.B."/>
            <person name="Li W."/>
            <person name="Chen H.Y."/>
            <person name="Chen S.E."/>
            <person name="Zhou L.G."/>
            <person name="Ni X.B."/>
            <person name="Tian J.H."/>
            <person name="Sheng Y."/>
            <person name="Liu T."/>
            <person name="Pan Y.S."/>
            <person name="Xia L.Y."/>
            <person name="Li J."/>
            <person name="Zhao F."/>
            <person name="Cao W.C."/>
        </authorList>
    </citation>
    <scope>NUCLEOTIDE SEQUENCE [LARGE SCALE GENOMIC DNA]</scope>
    <source>
        <strain evidence="1">Iper-2018</strain>
    </source>
</reference>
<accession>A0AC60PFF6</accession>
<comment type="caution">
    <text evidence="1">The sequence shown here is derived from an EMBL/GenBank/DDBJ whole genome shotgun (WGS) entry which is preliminary data.</text>
</comment>
<evidence type="ECO:0000313" key="2">
    <source>
        <dbReference type="Proteomes" id="UP000805193"/>
    </source>
</evidence>
<proteinExistence type="predicted"/>
<keyword evidence="2" id="KW-1185">Reference proteome</keyword>
<sequence length="133" mass="15231">MRLHQLEWRVLWEPHYSVQGKVMKPDLLATKGAQAIIIDVQVVGTGMELAFLHQQKAAEYTVPDLPRQVQGKRKEPPLVTTATMNFRGIWSKDSARDFLSLGLTKLDLKLMKVRCLRCFWGHRRMTTAVSTRG</sequence>
<dbReference type="EMBL" id="JABSTQ010010750">
    <property type="protein sequence ID" value="KAG0418274.1"/>
    <property type="molecule type" value="Genomic_DNA"/>
</dbReference>
<organism evidence="1 2">
    <name type="scientific">Ixodes persulcatus</name>
    <name type="common">Taiga tick</name>
    <dbReference type="NCBI Taxonomy" id="34615"/>
    <lineage>
        <taxon>Eukaryota</taxon>
        <taxon>Metazoa</taxon>
        <taxon>Ecdysozoa</taxon>
        <taxon>Arthropoda</taxon>
        <taxon>Chelicerata</taxon>
        <taxon>Arachnida</taxon>
        <taxon>Acari</taxon>
        <taxon>Parasitiformes</taxon>
        <taxon>Ixodida</taxon>
        <taxon>Ixodoidea</taxon>
        <taxon>Ixodidae</taxon>
        <taxon>Ixodinae</taxon>
        <taxon>Ixodes</taxon>
    </lineage>
</organism>
<evidence type="ECO:0000313" key="1">
    <source>
        <dbReference type="EMBL" id="KAG0418274.1"/>
    </source>
</evidence>